<dbReference type="InterPro" id="IPR016142">
    <property type="entry name" value="Citrate_synth-like_lrg_a-sub"/>
</dbReference>
<sequence>MNCSAAAARHLASGGVYVYTALAGAVGALYGPLHGGANEVAVALEKAALSDEYFIKRKLYPNCCWDAQNLCSII</sequence>
<dbReference type="InterPro" id="IPR036969">
    <property type="entry name" value="Citrate_synthase_sf"/>
</dbReference>
<dbReference type="GO" id="GO:0005975">
    <property type="term" value="P:carbohydrate metabolic process"/>
    <property type="evidence" value="ECO:0007669"/>
    <property type="project" value="TreeGrafter"/>
</dbReference>
<evidence type="ECO:0000313" key="4">
    <source>
        <dbReference type="Proteomes" id="UP001054252"/>
    </source>
</evidence>
<reference evidence="3 4" key="1">
    <citation type="journal article" date="2021" name="Commun. Biol.">
        <title>The genome of Shorea leprosula (Dipterocarpaceae) highlights the ecological relevance of drought in aseasonal tropical rainforests.</title>
        <authorList>
            <person name="Ng K.K.S."/>
            <person name="Kobayashi M.J."/>
            <person name="Fawcett J.A."/>
            <person name="Hatakeyama M."/>
            <person name="Paape T."/>
            <person name="Ng C.H."/>
            <person name="Ang C.C."/>
            <person name="Tnah L.H."/>
            <person name="Lee C.T."/>
            <person name="Nishiyama T."/>
            <person name="Sese J."/>
            <person name="O'Brien M.J."/>
            <person name="Copetti D."/>
            <person name="Mohd Noor M.I."/>
            <person name="Ong R.C."/>
            <person name="Putra M."/>
            <person name="Sireger I.Z."/>
            <person name="Indrioko S."/>
            <person name="Kosugi Y."/>
            <person name="Izuno A."/>
            <person name="Isagi Y."/>
            <person name="Lee S.L."/>
            <person name="Shimizu K.K."/>
        </authorList>
    </citation>
    <scope>NUCLEOTIDE SEQUENCE [LARGE SCALE GENOMIC DNA]</scope>
    <source>
        <strain evidence="3">214</strain>
    </source>
</reference>
<dbReference type="GO" id="GO:0046912">
    <property type="term" value="F:acyltransferase activity, acyl groups converted into alkyl on transfer"/>
    <property type="evidence" value="ECO:0007669"/>
    <property type="project" value="InterPro"/>
</dbReference>
<comment type="similarity">
    <text evidence="1">Belongs to the citrate synthase family.</text>
</comment>
<evidence type="ECO:0000313" key="3">
    <source>
        <dbReference type="EMBL" id="GKV48548.1"/>
    </source>
</evidence>
<dbReference type="AlphaFoldDB" id="A0AAV5MF38"/>
<evidence type="ECO:0000256" key="2">
    <source>
        <dbReference type="ARBA" id="ARBA00022679"/>
    </source>
</evidence>
<dbReference type="SUPFAM" id="SSF48256">
    <property type="entry name" value="Citrate synthase"/>
    <property type="match status" value="1"/>
</dbReference>
<accession>A0AAV5MF38</accession>
<name>A0AAV5MF38_9ROSI</name>
<dbReference type="Pfam" id="PF00285">
    <property type="entry name" value="Citrate_synt"/>
    <property type="match status" value="1"/>
</dbReference>
<evidence type="ECO:0008006" key="5">
    <source>
        <dbReference type="Google" id="ProtNLM"/>
    </source>
</evidence>
<organism evidence="3 4">
    <name type="scientific">Rubroshorea leprosula</name>
    <dbReference type="NCBI Taxonomy" id="152421"/>
    <lineage>
        <taxon>Eukaryota</taxon>
        <taxon>Viridiplantae</taxon>
        <taxon>Streptophyta</taxon>
        <taxon>Embryophyta</taxon>
        <taxon>Tracheophyta</taxon>
        <taxon>Spermatophyta</taxon>
        <taxon>Magnoliopsida</taxon>
        <taxon>eudicotyledons</taxon>
        <taxon>Gunneridae</taxon>
        <taxon>Pentapetalae</taxon>
        <taxon>rosids</taxon>
        <taxon>malvids</taxon>
        <taxon>Malvales</taxon>
        <taxon>Dipterocarpaceae</taxon>
        <taxon>Rubroshorea</taxon>
    </lineage>
</organism>
<keyword evidence="2" id="KW-0808">Transferase</keyword>
<gene>
    <name evidence="3" type="ORF">SLEP1_g55349</name>
</gene>
<dbReference type="PANTHER" id="PTHR11739:SF4">
    <property type="entry name" value="CITRATE SYNTHASE, PEROXISOMAL"/>
    <property type="match status" value="1"/>
</dbReference>
<dbReference type="Proteomes" id="UP001054252">
    <property type="component" value="Unassembled WGS sequence"/>
</dbReference>
<keyword evidence="4" id="KW-1185">Reference proteome</keyword>
<dbReference type="EMBL" id="BPVZ01000260">
    <property type="protein sequence ID" value="GKV48548.1"/>
    <property type="molecule type" value="Genomic_DNA"/>
</dbReference>
<evidence type="ECO:0000256" key="1">
    <source>
        <dbReference type="ARBA" id="ARBA00010566"/>
    </source>
</evidence>
<dbReference type="GO" id="GO:0005759">
    <property type="term" value="C:mitochondrial matrix"/>
    <property type="evidence" value="ECO:0007669"/>
    <property type="project" value="TreeGrafter"/>
</dbReference>
<comment type="caution">
    <text evidence="3">The sequence shown here is derived from an EMBL/GenBank/DDBJ whole genome shotgun (WGS) entry which is preliminary data.</text>
</comment>
<dbReference type="Gene3D" id="1.10.580.10">
    <property type="entry name" value="Citrate Synthase, domain 1"/>
    <property type="match status" value="1"/>
</dbReference>
<dbReference type="PANTHER" id="PTHR11739">
    <property type="entry name" value="CITRATE SYNTHASE"/>
    <property type="match status" value="1"/>
</dbReference>
<proteinExistence type="inferred from homology"/>
<dbReference type="GO" id="GO:0006099">
    <property type="term" value="P:tricarboxylic acid cycle"/>
    <property type="evidence" value="ECO:0007669"/>
    <property type="project" value="TreeGrafter"/>
</dbReference>
<protein>
    <recommendedName>
        <fullName evidence="5">Citrate synthase</fullName>
    </recommendedName>
</protein>
<dbReference type="InterPro" id="IPR002020">
    <property type="entry name" value="Citrate_synthase"/>
</dbReference>